<dbReference type="InterPro" id="IPR037185">
    <property type="entry name" value="EmrE-like"/>
</dbReference>
<feature type="transmembrane region" description="Helical" evidence="1">
    <location>
        <begin position="39"/>
        <end position="57"/>
    </location>
</feature>
<gene>
    <name evidence="3" type="ORF">AS156_11700</name>
</gene>
<feature type="transmembrane region" description="Helical" evidence="1">
    <location>
        <begin position="12"/>
        <end position="33"/>
    </location>
</feature>
<feature type="transmembrane region" description="Helical" evidence="1">
    <location>
        <begin position="154"/>
        <end position="171"/>
    </location>
</feature>
<feature type="transmembrane region" description="Helical" evidence="1">
    <location>
        <begin position="69"/>
        <end position="91"/>
    </location>
</feature>
<dbReference type="OrthoDB" id="8690132at2"/>
<feature type="transmembrane region" description="Helical" evidence="1">
    <location>
        <begin position="209"/>
        <end position="229"/>
    </location>
</feature>
<dbReference type="RefSeq" id="WP_066510335.1">
    <property type="nucleotide sequence ID" value="NZ_LNCU01000088.1"/>
</dbReference>
<feature type="transmembrane region" description="Helical" evidence="1">
    <location>
        <begin position="178"/>
        <end position="197"/>
    </location>
</feature>
<dbReference type="EMBL" id="LNCU01000088">
    <property type="protein sequence ID" value="KWV51753.1"/>
    <property type="molecule type" value="Genomic_DNA"/>
</dbReference>
<organism evidence="3 4">
    <name type="scientific">Bradyrhizobium macuxiense</name>
    <dbReference type="NCBI Taxonomy" id="1755647"/>
    <lineage>
        <taxon>Bacteria</taxon>
        <taxon>Pseudomonadati</taxon>
        <taxon>Pseudomonadota</taxon>
        <taxon>Alphaproteobacteria</taxon>
        <taxon>Hyphomicrobiales</taxon>
        <taxon>Nitrobacteraceae</taxon>
        <taxon>Bradyrhizobium</taxon>
    </lineage>
</organism>
<reference evidence="3 4" key="1">
    <citation type="submission" date="2015-11" db="EMBL/GenBank/DDBJ databases">
        <title>Draft Genome Sequence of the Strain BR 10303 (Bradyrhizobium sp.) isolated from nodules of Centrolobium paraense.</title>
        <authorList>
            <person name="Zelli J.E."/>
            <person name="Simoes-Araujo J.L."/>
            <person name="Barauna A.C."/>
            <person name="Silva K."/>
        </authorList>
    </citation>
    <scope>NUCLEOTIDE SEQUENCE [LARGE SCALE GENOMIC DNA]</scope>
    <source>
        <strain evidence="3 4">BR 10303</strain>
    </source>
</reference>
<name>A0A109JMT3_9BRAD</name>
<keyword evidence="1" id="KW-0472">Membrane</keyword>
<dbReference type="PANTHER" id="PTHR22911:SF135">
    <property type="entry name" value="BLR4310 PROTEIN"/>
    <property type="match status" value="1"/>
</dbReference>
<feature type="domain" description="EamA" evidence="2">
    <location>
        <begin position="10"/>
        <end position="142"/>
    </location>
</feature>
<dbReference type="InterPro" id="IPR000620">
    <property type="entry name" value="EamA_dom"/>
</dbReference>
<feature type="domain" description="EamA" evidence="2">
    <location>
        <begin position="152"/>
        <end position="278"/>
    </location>
</feature>
<comment type="caution">
    <text evidence="3">The sequence shown here is derived from an EMBL/GenBank/DDBJ whole genome shotgun (WGS) entry which is preliminary data.</text>
</comment>
<accession>A0A109JMT3</accession>
<evidence type="ECO:0000313" key="4">
    <source>
        <dbReference type="Proteomes" id="UP000057737"/>
    </source>
</evidence>
<feature type="transmembrane region" description="Helical" evidence="1">
    <location>
        <begin position="97"/>
        <end position="119"/>
    </location>
</feature>
<protein>
    <recommendedName>
        <fullName evidence="2">EamA domain-containing protein</fullName>
    </recommendedName>
</protein>
<dbReference type="AlphaFoldDB" id="A0A109JMT3"/>
<sequence length="295" mass="30657">MSDGNAQHRIGIALVVAAAVAWSTAAFFTRLLHFDSWTILFWRGLFGGGAIVLFLLVTQGRRGARDLVAMPASGWLVAGLSTLGMVTFIPALQLTSVANVAILVAVQPFAAAAIAWIWLREAALPRTLLASAVAFFGVVVTVSGAGGIADYRGIGLACVMMLALSVMTVAIRRHRETPMVAAAALSNVIGSLISIPFARDIGAPTAADLGVFAMFGFCQVGLGLTLFTLGSRLLPSGQASLVATLETPLMPFWVWLAFAEVPSARALVGGALVMGAVVADIAAGRRAELAQPAER</sequence>
<dbReference type="Proteomes" id="UP000057737">
    <property type="component" value="Unassembled WGS sequence"/>
</dbReference>
<evidence type="ECO:0000313" key="3">
    <source>
        <dbReference type="EMBL" id="KWV51753.1"/>
    </source>
</evidence>
<dbReference type="GO" id="GO:0016020">
    <property type="term" value="C:membrane"/>
    <property type="evidence" value="ECO:0007669"/>
    <property type="project" value="InterPro"/>
</dbReference>
<proteinExistence type="predicted"/>
<dbReference type="SUPFAM" id="SSF103481">
    <property type="entry name" value="Multidrug resistance efflux transporter EmrE"/>
    <property type="match status" value="2"/>
</dbReference>
<feature type="transmembrane region" description="Helical" evidence="1">
    <location>
        <begin position="128"/>
        <end position="148"/>
    </location>
</feature>
<keyword evidence="1" id="KW-1133">Transmembrane helix</keyword>
<evidence type="ECO:0000259" key="2">
    <source>
        <dbReference type="Pfam" id="PF00892"/>
    </source>
</evidence>
<dbReference type="Pfam" id="PF00892">
    <property type="entry name" value="EamA"/>
    <property type="match status" value="2"/>
</dbReference>
<dbReference type="PANTHER" id="PTHR22911">
    <property type="entry name" value="ACYL-MALONYL CONDENSING ENZYME-RELATED"/>
    <property type="match status" value="1"/>
</dbReference>
<evidence type="ECO:0000256" key="1">
    <source>
        <dbReference type="SAM" id="Phobius"/>
    </source>
</evidence>
<keyword evidence="4" id="KW-1185">Reference proteome</keyword>
<keyword evidence="1" id="KW-0812">Transmembrane</keyword>